<dbReference type="PANTHER" id="PTHR38004">
    <property type="entry name" value="PROLINE-RICH PROTEIN 33"/>
    <property type="match status" value="1"/>
</dbReference>
<reference evidence="2" key="3">
    <citation type="submission" date="2025-09" db="UniProtKB">
        <authorList>
            <consortium name="Ensembl"/>
        </authorList>
    </citation>
    <scope>IDENTIFICATION</scope>
</reference>
<protein>
    <submittedName>
        <fullName evidence="2">Proline rich 33</fullName>
    </submittedName>
</protein>
<name>A0A667Y7J7_9TELE</name>
<accession>A0A667Y7J7</accession>
<feature type="region of interest" description="Disordered" evidence="1">
    <location>
        <begin position="1098"/>
        <end position="1117"/>
    </location>
</feature>
<feature type="region of interest" description="Disordered" evidence="1">
    <location>
        <begin position="677"/>
        <end position="737"/>
    </location>
</feature>
<dbReference type="InParanoid" id="A0A667Y7J7"/>
<feature type="compositionally biased region" description="Basic and acidic residues" evidence="1">
    <location>
        <begin position="910"/>
        <end position="928"/>
    </location>
</feature>
<feature type="region of interest" description="Disordered" evidence="1">
    <location>
        <begin position="286"/>
        <end position="372"/>
    </location>
</feature>
<evidence type="ECO:0000313" key="2">
    <source>
        <dbReference type="Ensembl" id="ENSMMDP00005022583.1"/>
    </source>
</evidence>
<organism evidence="2 3">
    <name type="scientific">Myripristis murdjan</name>
    <name type="common">pinecone soldierfish</name>
    <dbReference type="NCBI Taxonomy" id="586833"/>
    <lineage>
        <taxon>Eukaryota</taxon>
        <taxon>Metazoa</taxon>
        <taxon>Chordata</taxon>
        <taxon>Craniata</taxon>
        <taxon>Vertebrata</taxon>
        <taxon>Euteleostomi</taxon>
        <taxon>Actinopterygii</taxon>
        <taxon>Neopterygii</taxon>
        <taxon>Teleostei</taxon>
        <taxon>Neoteleostei</taxon>
        <taxon>Acanthomorphata</taxon>
        <taxon>Holocentriformes</taxon>
        <taxon>Holocentridae</taxon>
        <taxon>Myripristis</taxon>
    </lineage>
</organism>
<feature type="region of interest" description="Disordered" evidence="1">
    <location>
        <begin position="387"/>
        <end position="406"/>
    </location>
</feature>
<feature type="compositionally biased region" description="Basic and acidic residues" evidence="1">
    <location>
        <begin position="685"/>
        <end position="696"/>
    </location>
</feature>
<feature type="compositionally biased region" description="Low complexity" evidence="1">
    <location>
        <begin position="286"/>
        <end position="297"/>
    </location>
</feature>
<feature type="compositionally biased region" description="Low complexity" evidence="1">
    <location>
        <begin position="493"/>
        <end position="504"/>
    </location>
</feature>
<sequence length="1117" mass="120293">MAVAYSSITQPGLLSQQYPPPLLPKPGKDNARLQKLLKKSAKKKASAQAAQSAGPFRSSLSPVNEASPDLEHSDHATPPRTPETPPYAAPQHPRFTVRPLYQHVASPYPQRVGFGRAARFSPQTVAAPSQLFSQHVTSLSSYVAPAHPAGVSLAVSPVIQPAAPKISVSEAIIPAVEMTVVAPSSAAQSHAALKPAGTVQPKPRSPVPTPYSATGTQAVIRPLTVLTQHVKPKSPRPTFKANEATRSPKSMFDVPQIRMYTATTSYYETSRTPPVYDTAGLTAIGTTLPQLPKTPTQEIKRGATPTSEVKRGLTPTSEIKRDVTPVGQSPVLGAEPQRRTPTSEIKRGTTPTGGTTPTRETNGVKTPTSEVKRVTPTAEIKRAKTPTYDYPTSRTLGGRPKTPSYHVTRAKTPVFEISKPNPLLFAVSPVTVETERSKTPTAVPTSQSVKAPEPKPDKTVSNDTCALNGDIHVDVTPAKPPAAMPTQESITKAEPAQQEAAVPELKTEKTPAAPLGFQTPTTPTSEPLKPAVTSYGYQRPKTPTTPTSEPLKPAVTSYGYQRPKTPTTPTSEPLKPAVTSYGYQRPKTPTTPTSEPLKPAVTSYGYQRPKTPTYEASRLMTASTGFPRPRTPAYGTPSQRPKTPTHVAQKPKSSYRGLTPAEYVAYGGIQSYTPAFGISRPKTPTQEEIKATKEAPVEDITPSLESPVKTQSVAEVSKADEAPKEVEKPSLGPAGPAVVVPSIVVSQASDITETTLSVHTPSKIPGHAAATHEQTAIQEKPKVKPVTVEVKTPEKERVKTPTKEIPKPKIRPPEAKRPLPTPASKGEGQVPLVAITKLLAKDTVQTTEQETVTKTKPVVSDQKESEKPSVPAKPKAEGPKLNNATPPAKDTTPAKPVLDVKVPAESTGTADKEKDEKGKSASEKKEGDDSLPAAEPLLKVLQKPKGVKSKLSGWSRLKKHMVVEQEEPQFPESEPEKKTAEPSQGEAKPDEEKAGEKSGTETETQSKDTAKATQMWDAVLFQMFSTKENIMHQIELNKSEEEKKTEAKEELKEIPTFAHRLPVLLFSPRFDAKKLKEAASRPLTKISTVFEMGLIGRKNKDEEPKDFNRTARGFTAS</sequence>
<feature type="region of interest" description="Disordered" evidence="1">
    <location>
        <begin position="193"/>
        <end position="213"/>
    </location>
</feature>
<feature type="region of interest" description="Disordered" evidence="1">
    <location>
        <begin position="432"/>
        <end position="654"/>
    </location>
</feature>
<dbReference type="GeneTree" id="ENSGT00940000167812"/>
<feature type="compositionally biased region" description="Basic and acidic residues" evidence="1">
    <location>
        <begin position="717"/>
        <end position="728"/>
    </location>
</feature>
<keyword evidence="3" id="KW-1185">Reference proteome</keyword>
<feature type="compositionally biased region" description="Basic residues" evidence="1">
    <location>
        <begin position="35"/>
        <end position="45"/>
    </location>
</feature>
<feature type="region of interest" description="Disordered" evidence="1">
    <location>
        <begin position="759"/>
        <end position="1011"/>
    </location>
</feature>
<feature type="compositionally biased region" description="Polar residues" evidence="1">
    <location>
        <begin position="359"/>
        <end position="369"/>
    </location>
</feature>
<feature type="compositionally biased region" description="Basic and acidic residues" evidence="1">
    <location>
        <begin position="987"/>
        <end position="1010"/>
    </location>
</feature>
<feature type="compositionally biased region" description="Low complexity" evidence="1">
    <location>
        <begin position="884"/>
        <end position="896"/>
    </location>
</feature>
<proteinExistence type="predicted"/>
<evidence type="ECO:0000256" key="1">
    <source>
        <dbReference type="SAM" id="MobiDB-lite"/>
    </source>
</evidence>
<feature type="compositionally biased region" description="Low complexity" evidence="1">
    <location>
        <begin position="348"/>
        <end position="358"/>
    </location>
</feature>
<dbReference type="AlphaFoldDB" id="A0A667Y7J7"/>
<feature type="region of interest" description="Disordered" evidence="1">
    <location>
        <begin position="1"/>
        <end position="92"/>
    </location>
</feature>
<reference evidence="2" key="1">
    <citation type="submission" date="2019-06" db="EMBL/GenBank/DDBJ databases">
        <authorList>
            <consortium name="Wellcome Sanger Institute Data Sharing"/>
        </authorList>
    </citation>
    <scope>NUCLEOTIDE SEQUENCE [LARGE SCALE GENOMIC DNA]</scope>
</reference>
<feature type="compositionally biased region" description="Low complexity" evidence="1">
    <location>
        <begin position="843"/>
        <end position="856"/>
    </location>
</feature>
<feature type="compositionally biased region" description="Pro residues" evidence="1">
    <location>
        <begin position="79"/>
        <end position="88"/>
    </location>
</feature>
<dbReference type="InterPro" id="IPR028004">
    <property type="entry name" value="DUF4643"/>
</dbReference>
<feature type="compositionally biased region" description="Polar residues" evidence="1">
    <location>
        <begin position="439"/>
        <end position="449"/>
    </location>
</feature>
<dbReference type="Proteomes" id="UP000472263">
    <property type="component" value="Chromosome 6"/>
</dbReference>
<dbReference type="PANTHER" id="PTHR38004:SF1">
    <property type="entry name" value="PROLINE-RICH PROTEIN 33"/>
    <property type="match status" value="1"/>
</dbReference>
<feature type="compositionally biased region" description="Basic and acidic residues" evidence="1">
    <location>
        <begin position="1098"/>
        <end position="1109"/>
    </location>
</feature>
<feature type="compositionally biased region" description="Basic and acidic residues" evidence="1">
    <location>
        <begin position="791"/>
        <end position="817"/>
    </location>
</feature>
<dbReference type="Pfam" id="PF15485">
    <property type="entry name" value="DUF4643"/>
    <property type="match status" value="1"/>
</dbReference>
<reference evidence="2" key="2">
    <citation type="submission" date="2025-08" db="UniProtKB">
        <authorList>
            <consortium name="Ensembl"/>
        </authorList>
    </citation>
    <scope>IDENTIFICATION</scope>
</reference>
<evidence type="ECO:0000313" key="3">
    <source>
        <dbReference type="Proteomes" id="UP000472263"/>
    </source>
</evidence>
<dbReference type="Ensembl" id="ENSMMDT00005023081.1">
    <property type="protein sequence ID" value="ENSMMDP00005022583.1"/>
    <property type="gene ID" value="ENSMMDG00005010949.1"/>
</dbReference>